<gene>
    <name evidence="1" type="ORF">RWD45_10265</name>
</gene>
<proteinExistence type="predicted"/>
<comment type="caution">
    <text evidence="1">The sequence shown here is derived from an EMBL/GenBank/DDBJ whole genome shotgun (WGS) entry which is preliminary data.</text>
</comment>
<organism evidence="1 2">
    <name type="scientific">Paracerasibacillus soli</name>
    <dbReference type="NCBI Taxonomy" id="480284"/>
    <lineage>
        <taxon>Bacteria</taxon>
        <taxon>Bacillati</taxon>
        <taxon>Bacillota</taxon>
        <taxon>Bacilli</taxon>
        <taxon>Bacillales</taxon>
        <taxon>Bacillaceae</taxon>
        <taxon>Paracerasibacillus</taxon>
    </lineage>
</organism>
<dbReference type="InterPro" id="IPR008554">
    <property type="entry name" value="Glutaredoxin-like"/>
</dbReference>
<accession>A0ABU5CTV8</accession>
<dbReference type="Gene3D" id="3.40.30.10">
    <property type="entry name" value="Glutaredoxin"/>
    <property type="match status" value="1"/>
</dbReference>
<dbReference type="EMBL" id="JAWDIQ010000001">
    <property type="protein sequence ID" value="MDY0408863.1"/>
    <property type="molecule type" value="Genomic_DNA"/>
</dbReference>
<evidence type="ECO:0000313" key="2">
    <source>
        <dbReference type="Proteomes" id="UP001275315"/>
    </source>
</evidence>
<dbReference type="RefSeq" id="WP_320379566.1">
    <property type="nucleotide sequence ID" value="NZ_JAWDIQ010000001.1"/>
</dbReference>
<dbReference type="Proteomes" id="UP001275315">
    <property type="component" value="Unassembled WGS sequence"/>
</dbReference>
<dbReference type="PANTHER" id="PTHR33558:SF1">
    <property type="entry name" value="GLUTAREDOXIN-LIKE PROTEIN C5ORF63 HOMOLOG"/>
    <property type="match status" value="1"/>
</dbReference>
<dbReference type="InterPro" id="IPR052565">
    <property type="entry name" value="Glutaredoxin-like_YDR286C"/>
</dbReference>
<evidence type="ECO:0000313" key="1">
    <source>
        <dbReference type="EMBL" id="MDY0408863.1"/>
    </source>
</evidence>
<dbReference type="PANTHER" id="PTHR33558">
    <property type="entry name" value="GLUTAREDOXIN-LIKE PROTEIN C5ORF63 HOMOLOG"/>
    <property type="match status" value="1"/>
</dbReference>
<reference evidence="1 2" key="1">
    <citation type="submission" date="2023-10" db="EMBL/GenBank/DDBJ databases">
        <title>Virgibacillus soli CC-YMP-6 genome.</title>
        <authorList>
            <person name="Miliotis G."/>
            <person name="Sengupta P."/>
            <person name="Hameed A."/>
            <person name="Chuvochina M."/>
            <person name="Mcdonagh F."/>
            <person name="Simpson A.C."/>
            <person name="Singh N.K."/>
            <person name="Rekha P.D."/>
            <person name="Raman K."/>
            <person name="Hugenholtz P."/>
            <person name="Venkateswaran K."/>
        </authorList>
    </citation>
    <scope>NUCLEOTIDE SEQUENCE [LARGE SCALE GENOMIC DNA]</scope>
    <source>
        <strain evidence="1 2">CC-YMP-6</strain>
    </source>
</reference>
<dbReference type="SUPFAM" id="SSF52833">
    <property type="entry name" value="Thioredoxin-like"/>
    <property type="match status" value="1"/>
</dbReference>
<dbReference type="InterPro" id="IPR036249">
    <property type="entry name" value="Thioredoxin-like_sf"/>
</dbReference>
<keyword evidence="2" id="KW-1185">Reference proteome</keyword>
<dbReference type="Pfam" id="PF05768">
    <property type="entry name" value="Glrx-like"/>
    <property type="match status" value="1"/>
</dbReference>
<name>A0ABU5CTV8_9BACI</name>
<protein>
    <submittedName>
        <fullName evidence="1">Glutaredoxin family protein</fullName>
    </submittedName>
</protein>
<sequence length="83" mass="9946">MQKVIYYTKEICSLCEEAKALLIMFQQKYPFELEERDIYTNDAWLEKYQLLIPFVQINETTLNCEQLNMESLEHALAKHIDKV</sequence>